<dbReference type="EMBL" id="BAABLV010000066">
    <property type="protein sequence ID" value="GAA4909760.1"/>
    <property type="molecule type" value="Genomic_DNA"/>
</dbReference>
<evidence type="ECO:0008006" key="4">
    <source>
        <dbReference type="Google" id="ProtNLM"/>
    </source>
</evidence>
<sequence>MARRKSAVLELDAGAGSRPGLSMSATTSLADFEAREENREGLAELDRMTEASDRLTRAQKDRERIIPRDASGSLNPATKARVPEFDEIRAPISGRQMKERSKTSRAAQTRWTKAQRRSLNEAMASPESWQALTDHLAQTQGDPDELSTRKQQAVQRIDRAIRQYEESNDRQHHIYANVQIPAGFDVNKLETYPAVHLDRWTAGSHNLHELRQEDANTYVVEVSTRRGMYLGHSDGGRNAAHLLPRGMSFTVEKVYTARWKGPDGSTGTRRVIRLQEIHQEG</sequence>
<feature type="region of interest" description="Disordered" evidence="1">
    <location>
        <begin position="95"/>
        <end position="128"/>
    </location>
</feature>
<name>A0ABP9FNS5_9ACTN</name>
<accession>A0ABP9FNS5</accession>
<gene>
    <name evidence="2" type="ORF">GCM10025789_31300</name>
</gene>
<feature type="compositionally biased region" description="Basic and acidic residues" evidence="1">
    <location>
        <begin position="32"/>
        <end position="67"/>
    </location>
</feature>
<evidence type="ECO:0000313" key="3">
    <source>
        <dbReference type="Proteomes" id="UP001501521"/>
    </source>
</evidence>
<dbReference type="Proteomes" id="UP001501521">
    <property type="component" value="Unassembled WGS sequence"/>
</dbReference>
<protein>
    <recommendedName>
        <fullName evidence="4">ADP ribosyltransferase domain-containing protein</fullName>
    </recommendedName>
</protein>
<evidence type="ECO:0000313" key="2">
    <source>
        <dbReference type="EMBL" id="GAA4909760.1"/>
    </source>
</evidence>
<keyword evidence="3" id="KW-1185">Reference proteome</keyword>
<feature type="region of interest" description="Disordered" evidence="1">
    <location>
        <begin position="1"/>
        <end position="77"/>
    </location>
</feature>
<proteinExistence type="predicted"/>
<evidence type="ECO:0000256" key="1">
    <source>
        <dbReference type="SAM" id="MobiDB-lite"/>
    </source>
</evidence>
<dbReference type="RefSeq" id="WP_345584568.1">
    <property type="nucleotide sequence ID" value="NZ_BAABLV010000066.1"/>
</dbReference>
<reference evidence="3" key="1">
    <citation type="journal article" date="2019" name="Int. J. Syst. Evol. Microbiol.">
        <title>The Global Catalogue of Microorganisms (GCM) 10K type strain sequencing project: providing services to taxonomists for standard genome sequencing and annotation.</title>
        <authorList>
            <consortium name="The Broad Institute Genomics Platform"/>
            <consortium name="The Broad Institute Genome Sequencing Center for Infectious Disease"/>
            <person name="Wu L."/>
            <person name="Ma J."/>
        </authorList>
    </citation>
    <scope>NUCLEOTIDE SEQUENCE [LARGE SCALE GENOMIC DNA]</scope>
    <source>
        <strain evidence="3">JCM 19125</strain>
    </source>
</reference>
<organism evidence="2 3">
    <name type="scientific">Tessaracoccus lubricantis</name>
    <dbReference type="NCBI Taxonomy" id="545543"/>
    <lineage>
        <taxon>Bacteria</taxon>
        <taxon>Bacillati</taxon>
        <taxon>Actinomycetota</taxon>
        <taxon>Actinomycetes</taxon>
        <taxon>Propionibacteriales</taxon>
        <taxon>Propionibacteriaceae</taxon>
        <taxon>Tessaracoccus</taxon>
    </lineage>
</organism>
<comment type="caution">
    <text evidence="2">The sequence shown here is derived from an EMBL/GenBank/DDBJ whole genome shotgun (WGS) entry which is preliminary data.</text>
</comment>